<dbReference type="GeneID" id="60256447"/>
<dbReference type="InterPro" id="IPR025485">
    <property type="entry name" value="DUF4377"/>
</dbReference>
<feature type="chain" id="PRO_5015869885" evidence="1">
    <location>
        <begin position="22"/>
        <end position="132"/>
    </location>
</feature>
<reference evidence="3 4" key="1">
    <citation type="submission" date="2018-05" db="EMBL/GenBank/DDBJ databases">
        <title>Genomic Encyclopedia of Type Strains, Phase IV (KMG-IV): sequencing the most valuable type-strain genomes for metagenomic binning, comparative biology and taxonomic classification.</title>
        <authorList>
            <person name="Goeker M."/>
        </authorList>
    </citation>
    <scope>NUCLEOTIDE SEQUENCE [LARGE SCALE GENOMIC DNA]</scope>
    <source>
        <strain evidence="3 4">DSM 7229</strain>
    </source>
</reference>
<keyword evidence="4" id="KW-1185">Reference proteome</keyword>
<evidence type="ECO:0000256" key="1">
    <source>
        <dbReference type="SAM" id="SignalP"/>
    </source>
</evidence>
<proteinExistence type="predicted"/>
<dbReference type="AlphaFoldDB" id="A0A2V1ZCK7"/>
<dbReference type="PROSITE" id="PS51257">
    <property type="entry name" value="PROKAR_LIPOPROTEIN"/>
    <property type="match status" value="1"/>
</dbReference>
<feature type="domain" description="DUF4377" evidence="2">
    <location>
        <begin position="66"/>
        <end position="129"/>
    </location>
</feature>
<evidence type="ECO:0000313" key="3">
    <source>
        <dbReference type="EMBL" id="PWK05060.1"/>
    </source>
</evidence>
<dbReference type="EMBL" id="QGGM01000026">
    <property type="protein sequence ID" value="PWK05060.1"/>
    <property type="molecule type" value="Genomic_DNA"/>
</dbReference>
<sequence>MKKLVLAAVMTAFALSGCSTMGMDNERTMVVDGQPMNVKVVNIPSFEIEVAPLKAVCELSTAEGTKVEAECLQYRQTYQKNYTPLNGNIQGFTYEPNYRYVLDVRQEVMMDENTNMAKPVWILNEVVSKTAE</sequence>
<name>A0A2V1ZCK7_PSYIM</name>
<dbReference type="Pfam" id="PF14302">
    <property type="entry name" value="DUF4377"/>
    <property type="match status" value="1"/>
</dbReference>
<accession>A0A2V1ZCK7</accession>
<protein>
    <submittedName>
        <fullName evidence="3">Uncharacterized protein DUF4377</fullName>
    </submittedName>
</protein>
<dbReference type="Proteomes" id="UP000245655">
    <property type="component" value="Unassembled WGS sequence"/>
</dbReference>
<gene>
    <name evidence="3" type="ORF">C8D84_1264</name>
</gene>
<evidence type="ECO:0000259" key="2">
    <source>
        <dbReference type="Pfam" id="PF14302"/>
    </source>
</evidence>
<dbReference type="RefSeq" id="WP_055124114.1">
    <property type="nucleotide sequence ID" value="NZ_CAJGZV010000001.1"/>
</dbReference>
<comment type="caution">
    <text evidence="3">The sequence shown here is derived from an EMBL/GenBank/DDBJ whole genome shotgun (WGS) entry which is preliminary data.</text>
</comment>
<feature type="signal peptide" evidence="1">
    <location>
        <begin position="1"/>
        <end position="21"/>
    </location>
</feature>
<keyword evidence="1" id="KW-0732">Signal</keyword>
<organism evidence="3 4">
    <name type="scientific">Psychrobacter immobilis</name>
    <dbReference type="NCBI Taxonomy" id="498"/>
    <lineage>
        <taxon>Bacteria</taxon>
        <taxon>Pseudomonadati</taxon>
        <taxon>Pseudomonadota</taxon>
        <taxon>Gammaproteobacteria</taxon>
        <taxon>Moraxellales</taxon>
        <taxon>Moraxellaceae</taxon>
        <taxon>Psychrobacter</taxon>
    </lineage>
</organism>
<evidence type="ECO:0000313" key="4">
    <source>
        <dbReference type="Proteomes" id="UP000245655"/>
    </source>
</evidence>